<evidence type="ECO:0000313" key="3">
    <source>
        <dbReference type="Proteomes" id="UP001066276"/>
    </source>
</evidence>
<reference evidence="2" key="1">
    <citation type="journal article" date="2022" name="bioRxiv">
        <title>Sequencing and chromosome-scale assembly of the giantPleurodeles waltlgenome.</title>
        <authorList>
            <person name="Brown T."/>
            <person name="Elewa A."/>
            <person name="Iarovenko S."/>
            <person name="Subramanian E."/>
            <person name="Araus A.J."/>
            <person name="Petzold A."/>
            <person name="Susuki M."/>
            <person name="Suzuki K.-i.T."/>
            <person name="Hayashi T."/>
            <person name="Toyoda A."/>
            <person name="Oliveira C."/>
            <person name="Osipova E."/>
            <person name="Leigh N.D."/>
            <person name="Simon A."/>
            <person name="Yun M.H."/>
        </authorList>
    </citation>
    <scope>NUCLEOTIDE SEQUENCE</scope>
    <source>
        <strain evidence="2">20211129_DDA</strain>
        <tissue evidence="2">Liver</tissue>
    </source>
</reference>
<name>A0AAV7N3E7_PLEWA</name>
<protein>
    <submittedName>
        <fullName evidence="2">Uncharacterized protein</fullName>
    </submittedName>
</protein>
<gene>
    <name evidence="2" type="ORF">NDU88_007923</name>
</gene>
<dbReference type="Proteomes" id="UP001066276">
    <property type="component" value="Chromosome 9"/>
</dbReference>
<comment type="caution">
    <text evidence="2">The sequence shown here is derived from an EMBL/GenBank/DDBJ whole genome shotgun (WGS) entry which is preliminary data.</text>
</comment>
<keyword evidence="1" id="KW-1133">Transmembrane helix</keyword>
<evidence type="ECO:0000313" key="2">
    <source>
        <dbReference type="EMBL" id="KAJ1110573.1"/>
    </source>
</evidence>
<evidence type="ECO:0000256" key="1">
    <source>
        <dbReference type="SAM" id="Phobius"/>
    </source>
</evidence>
<keyword evidence="1" id="KW-0472">Membrane</keyword>
<proteinExistence type="predicted"/>
<keyword evidence="3" id="KW-1185">Reference proteome</keyword>
<feature type="non-terminal residue" evidence="2">
    <location>
        <position position="52"/>
    </location>
</feature>
<dbReference type="EMBL" id="JANPWB010000013">
    <property type="protein sequence ID" value="KAJ1110573.1"/>
    <property type="molecule type" value="Genomic_DNA"/>
</dbReference>
<feature type="non-terminal residue" evidence="2">
    <location>
        <position position="1"/>
    </location>
</feature>
<organism evidence="2 3">
    <name type="scientific">Pleurodeles waltl</name>
    <name type="common">Iberian ribbed newt</name>
    <dbReference type="NCBI Taxonomy" id="8319"/>
    <lineage>
        <taxon>Eukaryota</taxon>
        <taxon>Metazoa</taxon>
        <taxon>Chordata</taxon>
        <taxon>Craniata</taxon>
        <taxon>Vertebrata</taxon>
        <taxon>Euteleostomi</taxon>
        <taxon>Amphibia</taxon>
        <taxon>Batrachia</taxon>
        <taxon>Caudata</taxon>
        <taxon>Salamandroidea</taxon>
        <taxon>Salamandridae</taxon>
        <taxon>Pleurodelinae</taxon>
        <taxon>Pleurodeles</taxon>
    </lineage>
</organism>
<accession>A0AAV7N3E7</accession>
<feature type="transmembrane region" description="Helical" evidence="1">
    <location>
        <begin position="6"/>
        <end position="26"/>
    </location>
</feature>
<dbReference type="AlphaFoldDB" id="A0AAV7N3E7"/>
<keyword evidence="1" id="KW-0812">Transmembrane</keyword>
<sequence length="52" mass="6238">YTVTILYQSCIASLYRISSFLFLRLVPRIQASARNIVTHRIRWWSIMQQSIH</sequence>